<protein>
    <submittedName>
        <fullName evidence="2">N-acetyltransferase</fullName>
    </submittedName>
</protein>
<dbReference type="InterPro" id="IPR050276">
    <property type="entry name" value="MshD_Acetyltransferase"/>
</dbReference>
<dbReference type="RefSeq" id="WP_229329614.1">
    <property type="nucleotide sequence ID" value="NZ_AP025183.1"/>
</dbReference>
<evidence type="ECO:0000313" key="3">
    <source>
        <dbReference type="Proteomes" id="UP001319865"/>
    </source>
</evidence>
<dbReference type="SUPFAM" id="SSF55729">
    <property type="entry name" value="Acyl-CoA N-acyltransferases (Nat)"/>
    <property type="match status" value="1"/>
</dbReference>
<name>A0ABM7V2G0_9FLAO</name>
<reference evidence="2 3" key="2">
    <citation type="journal article" date="2022" name="Microorganisms">
        <title>Complete Genome Sequences of Two Flavobacterium ammonificans Strains and a Flavobacterium ammoniigenes Strain of Ammonifying Bacterioplankton Isolated from Surface River Water.</title>
        <authorList>
            <person name="Suda W."/>
            <person name="Ogata Y."/>
            <person name="Shindo C."/>
            <person name="Watanabe K."/>
        </authorList>
    </citation>
    <scope>NUCLEOTIDE SEQUENCE [LARGE SCALE GENOMIC DNA]</scope>
    <source>
        <strain evidence="2 3">GENT11</strain>
    </source>
</reference>
<dbReference type="PROSITE" id="PS51186">
    <property type="entry name" value="GNAT"/>
    <property type="match status" value="1"/>
</dbReference>
<dbReference type="PANTHER" id="PTHR43617:SF9">
    <property type="entry name" value="GNAT FAMILY ACETYLTRANSFERASE"/>
    <property type="match status" value="1"/>
</dbReference>
<dbReference type="InterPro" id="IPR000182">
    <property type="entry name" value="GNAT_dom"/>
</dbReference>
<dbReference type="EMBL" id="AP025183">
    <property type="protein sequence ID" value="BDB53405.1"/>
    <property type="molecule type" value="Genomic_DNA"/>
</dbReference>
<dbReference type="Proteomes" id="UP001319865">
    <property type="component" value="Chromosome"/>
</dbReference>
<proteinExistence type="predicted"/>
<keyword evidence="3" id="KW-1185">Reference proteome</keyword>
<reference evidence="2 3" key="1">
    <citation type="journal article" date="2022" name="Int. J. Syst. Evol. Microbiol.">
        <title>Flavobacterium ammonificans sp. nov. and Flavobacterium ammoniigenes sp. nov., ammonifying bacteria isolated from surface river water.</title>
        <authorList>
            <person name="Watanabe K."/>
            <person name="Kitamura T."/>
            <person name="Ogata Y."/>
            <person name="Shindo C."/>
            <person name="Suda W."/>
        </authorList>
    </citation>
    <scope>NUCLEOTIDE SEQUENCE [LARGE SCALE GENOMIC DNA]</scope>
    <source>
        <strain evidence="2 3">GENT11</strain>
    </source>
</reference>
<accession>A0ABM7V2G0</accession>
<feature type="domain" description="N-acetyltransferase" evidence="1">
    <location>
        <begin position="1"/>
        <end position="157"/>
    </location>
</feature>
<organism evidence="2 3">
    <name type="scientific">Flavobacterium ammonificans</name>
    <dbReference type="NCBI Taxonomy" id="1751056"/>
    <lineage>
        <taxon>Bacteria</taxon>
        <taxon>Pseudomonadati</taxon>
        <taxon>Bacteroidota</taxon>
        <taxon>Flavobacteriia</taxon>
        <taxon>Flavobacteriales</taxon>
        <taxon>Flavobacteriaceae</taxon>
        <taxon>Flavobacterium</taxon>
    </lineage>
</organism>
<gene>
    <name evidence="2" type="ORF">GENT11_17170</name>
</gene>
<dbReference type="Gene3D" id="3.40.630.30">
    <property type="match status" value="1"/>
</dbReference>
<sequence>MIAKAVAEDIASLNSLINSAYRGEFSKKGWTTEAHLLEGGRTTEAELLDIIQDASNTILKYSDKGKIIGCVLLKVKANELYLGMLTVSPELQNSGIGKKLLHQAEVFAAAMQLPKIIMTVITVREELIAWYNRNGYRDTGAREPFPVSDVFNPTTQEHLEFMVLEKVIA</sequence>
<dbReference type="Pfam" id="PF00583">
    <property type="entry name" value="Acetyltransf_1"/>
    <property type="match status" value="1"/>
</dbReference>
<dbReference type="InterPro" id="IPR016181">
    <property type="entry name" value="Acyl_CoA_acyltransferase"/>
</dbReference>
<evidence type="ECO:0000313" key="2">
    <source>
        <dbReference type="EMBL" id="BDB53405.1"/>
    </source>
</evidence>
<dbReference type="PANTHER" id="PTHR43617">
    <property type="entry name" value="L-AMINO ACID N-ACETYLTRANSFERASE"/>
    <property type="match status" value="1"/>
</dbReference>
<evidence type="ECO:0000259" key="1">
    <source>
        <dbReference type="PROSITE" id="PS51186"/>
    </source>
</evidence>
<dbReference type="CDD" id="cd04301">
    <property type="entry name" value="NAT_SF"/>
    <property type="match status" value="1"/>
</dbReference>